<feature type="domain" description="Response regulatory" evidence="3">
    <location>
        <begin position="10"/>
        <end position="123"/>
    </location>
</feature>
<dbReference type="Gene3D" id="3.40.50.2300">
    <property type="match status" value="1"/>
</dbReference>
<proteinExistence type="predicted"/>
<evidence type="ECO:0000259" key="3">
    <source>
        <dbReference type="PROSITE" id="PS50110"/>
    </source>
</evidence>
<dbReference type="EMBL" id="FNJD01000013">
    <property type="protein sequence ID" value="SDP32882.1"/>
    <property type="molecule type" value="Genomic_DNA"/>
</dbReference>
<sequence>MYSENTSRLAVLVVEDEPLLRMDAVDMIGDAGFKTYEACSADEAMALIRDNNDIGILFTDIDMPGSINGLKLAACIREGWPSVEILIASGVVGVTDEVMPEGSKFYSKPYVTAQIISDMKTIAASEEHSV</sequence>
<feature type="modified residue" description="4-aspartylphosphate" evidence="2">
    <location>
        <position position="60"/>
    </location>
</feature>
<keyword evidence="5" id="KW-1185">Reference proteome</keyword>
<dbReference type="InterPro" id="IPR050595">
    <property type="entry name" value="Bact_response_regulator"/>
</dbReference>
<organism evidence="4 5">
    <name type="scientific">Sulfitobacter litoralis</name>
    <dbReference type="NCBI Taxonomy" id="335975"/>
    <lineage>
        <taxon>Bacteria</taxon>
        <taxon>Pseudomonadati</taxon>
        <taxon>Pseudomonadota</taxon>
        <taxon>Alphaproteobacteria</taxon>
        <taxon>Rhodobacterales</taxon>
        <taxon>Roseobacteraceae</taxon>
        <taxon>Sulfitobacter</taxon>
    </lineage>
</organism>
<keyword evidence="1 2" id="KW-0597">Phosphoprotein</keyword>
<reference evidence="4 5" key="1">
    <citation type="submission" date="2016-10" db="EMBL/GenBank/DDBJ databases">
        <authorList>
            <person name="Varghese N."/>
            <person name="Submissions S."/>
        </authorList>
    </citation>
    <scope>NUCLEOTIDE SEQUENCE [LARGE SCALE GENOMIC DNA]</scope>
    <source>
        <strain evidence="4 5">DSM 17584</strain>
    </source>
</reference>
<dbReference type="SMART" id="SM00448">
    <property type="entry name" value="REC"/>
    <property type="match status" value="1"/>
</dbReference>
<dbReference type="SUPFAM" id="SSF52172">
    <property type="entry name" value="CheY-like"/>
    <property type="match status" value="1"/>
</dbReference>
<protein>
    <submittedName>
        <fullName evidence="4">CheY chemotaxis protein or a CheY-like REC (Receiver) domain</fullName>
    </submittedName>
</protein>
<gene>
    <name evidence="4" type="ORF">SAMN04488512_11376</name>
</gene>
<evidence type="ECO:0000256" key="1">
    <source>
        <dbReference type="ARBA" id="ARBA00022553"/>
    </source>
</evidence>
<dbReference type="PROSITE" id="PS50110">
    <property type="entry name" value="RESPONSE_REGULATORY"/>
    <property type="match status" value="1"/>
</dbReference>
<dbReference type="RefSeq" id="WP_093733489.1">
    <property type="nucleotide sequence ID" value="NZ_FNJD01000013.1"/>
</dbReference>
<comment type="caution">
    <text evidence="4">The sequence shown here is derived from an EMBL/GenBank/DDBJ whole genome shotgun (WGS) entry which is preliminary data.</text>
</comment>
<dbReference type="Pfam" id="PF00072">
    <property type="entry name" value="Response_reg"/>
    <property type="match status" value="1"/>
</dbReference>
<accession>A0ABY0SK88</accession>
<evidence type="ECO:0000313" key="4">
    <source>
        <dbReference type="EMBL" id="SDP32882.1"/>
    </source>
</evidence>
<evidence type="ECO:0000256" key="2">
    <source>
        <dbReference type="PROSITE-ProRule" id="PRU00169"/>
    </source>
</evidence>
<dbReference type="PANTHER" id="PTHR44591">
    <property type="entry name" value="STRESS RESPONSE REGULATOR PROTEIN 1"/>
    <property type="match status" value="1"/>
</dbReference>
<dbReference type="Proteomes" id="UP000198646">
    <property type="component" value="Unassembled WGS sequence"/>
</dbReference>
<dbReference type="PANTHER" id="PTHR44591:SF3">
    <property type="entry name" value="RESPONSE REGULATORY DOMAIN-CONTAINING PROTEIN"/>
    <property type="match status" value="1"/>
</dbReference>
<evidence type="ECO:0000313" key="5">
    <source>
        <dbReference type="Proteomes" id="UP000198646"/>
    </source>
</evidence>
<dbReference type="InterPro" id="IPR011006">
    <property type="entry name" value="CheY-like_superfamily"/>
</dbReference>
<name>A0ABY0SK88_9RHOB</name>
<dbReference type="InterPro" id="IPR001789">
    <property type="entry name" value="Sig_transdc_resp-reg_receiver"/>
</dbReference>